<feature type="domain" description="Zinc finger/thioredoxin putative" evidence="3">
    <location>
        <begin position="2"/>
        <end position="37"/>
    </location>
</feature>
<accession>A0ABW1AXP4</accession>
<reference evidence="5" key="1">
    <citation type="journal article" date="2019" name="Int. J. Syst. Evol. Microbiol.">
        <title>The Global Catalogue of Microorganisms (GCM) 10K type strain sequencing project: providing services to taxonomists for standard genome sequencing and annotation.</title>
        <authorList>
            <consortium name="The Broad Institute Genomics Platform"/>
            <consortium name="The Broad Institute Genome Sequencing Center for Infectious Disease"/>
            <person name="Wu L."/>
            <person name="Ma J."/>
        </authorList>
    </citation>
    <scope>NUCLEOTIDE SEQUENCE [LARGE SCALE GENOMIC DNA]</scope>
    <source>
        <strain evidence="5">SHR3</strain>
    </source>
</reference>
<keyword evidence="2" id="KW-0472">Membrane</keyword>
<comment type="caution">
    <text evidence="4">The sequence shown here is derived from an EMBL/GenBank/DDBJ whole genome shotgun (WGS) entry which is preliminary data.</text>
</comment>
<dbReference type="Pfam" id="PF13717">
    <property type="entry name" value="Zn_ribbon_4"/>
    <property type="match status" value="1"/>
</dbReference>
<protein>
    <submittedName>
        <fullName evidence="4">DUF3426 domain-containing protein</fullName>
    </submittedName>
</protein>
<feature type="region of interest" description="Disordered" evidence="1">
    <location>
        <begin position="184"/>
        <end position="225"/>
    </location>
</feature>
<evidence type="ECO:0000259" key="3">
    <source>
        <dbReference type="Pfam" id="PF13717"/>
    </source>
</evidence>
<proteinExistence type="predicted"/>
<keyword evidence="2" id="KW-0812">Transmembrane</keyword>
<dbReference type="EMBL" id="JBHSOG010000100">
    <property type="protein sequence ID" value="MFC5771796.1"/>
    <property type="molecule type" value="Genomic_DNA"/>
</dbReference>
<dbReference type="NCBIfam" id="TIGR02098">
    <property type="entry name" value="MJ0042_CXXC"/>
    <property type="match status" value="1"/>
</dbReference>
<sequence length="402" mass="41964">MMLTRCPACQTVFRLHPEQIRARNGEVRCGHCFNPFNALQHLVAPPDDAADAKEADQRPTGFDSANGDDREPTPVAAAHQPVPPPPADDALDFELPEFPPFDDAPTDAGPPPGEAGFARSTASGQPEAGHPLAPATADRDAVPGETAPDESAPGSALPEVIRSARRSTPEADDGDSTSAAIDTAAAEDAAQPEPAPALAGQSPDTATGDGSAAAEAGPDLPPAARHVDLEHLDATYGRPRSRRSAVMRTLAGMAAGLLAGMLAAQATYLFRTEITRALPGMRPLLEAGCAALGCEVPLPQDVALIGIETSDLQSDPGHAGRYVLFATVKNRAGYPQGWPHLELTLTDATDTPVVRRVLAPADWAPASEPKAGMSARATIPVRLPFRLEGASPTGYRVYVFYP</sequence>
<feature type="compositionally biased region" description="Low complexity" evidence="1">
    <location>
        <begin position="184"/>
        <end position="201"/>
    </location>
</feature>
<feature type="region of interest" description="Disordered" evidence="1">
    <location>
        <begin position="48"/>
        <end position="160"/>
    </location>
</feature>
<dbReference type="Proteomes" id="UP001595974">
    <property type="component" value="Unassembled WGS sequence"/>
</dbReference>
<keyword evidence="5" id="KW-1185">Reference proteome</keyword>
<feature type="transmembrane region" description="Helical" evidence="2">
    <location>
        <begin position="250"/>
        <end position="270"/>
    </location>
</feature>
<evidence type="ECO:0000256" key="1">
    <source>
        <dbReference type="SAM" id="MobiDB-lite"/>
    </source>
</evidence>
<dbReference type="RefSeq" id="WP_096445104.1">
    <property type="nucleotide sequence ID" value="NZ_JBHSOG010000100.1"/>
</dbReference>
<gene>
    <name evidence="4" type="ORF">ACFPTN_20650</name>
</gene>
<organism evidence="4 5">
    <name type="scientific">Thauera sinica</name>
    <dbReference type="NCBI Taxonomy" id="2665146"/>
    <lineage>
        <taxon>Bacteria</taxon>
        <taxon>Pseudomonadati</taxon>
        <taxon>Pseudomonadota</taxon>
        <taxon>Betaproteobacteria</taxon>
        <taxon>Rhodocyclales</taxon>
        <taxon>Zoogloeaceae</taxon>
        <taxon>Thauera</taxon>
    </lineage>
</organism>
<dbReference type="Pfam" id="PF11906">
    <property type="entry name" value="DUF3426"/>
    <property type="match status" value="1"/>
</dbReference>
<dbReference type="InterPro" id="IPR011723">
    <property type="entry name" value="Znf/thioredoxin_put"/>
</dbReference>
<keyword evidence="2" id="KW-1133">Transmembrane helix</keyword>
<evidence type="ECO:0000313" key="4">
    <source>
        <dbReference type="EMBL" id="MFC5771796.1"/>
    </source>
</evidence>
<dbReference type="InterPro" id="IPR021834">
    <property type="entry name" value="DUF3426"/>
</dbReference>
<evidence type="ECO:0000313" key="5">
    <source>
        <dbReference type="Proteomes" id="UP001595974"/>
    </source>
</evidence>
<name>A0ABW1AXP4_9RHOO</name>
<evidence type="ECO:0000256" key="2">
    <source>
        <dbReference type="SAM" id="Phobius"/>
    </source>
</evidence>